<protein>
    <recommendedName>
        <fullName evidence="4">DUF2325 domain-containing protein</fullName>
    </recommendedName>
</protein>
<dbReference type="Proteomes" id="UP000078287">
    <property type="component" value="Unassembled WGS sequence"/>
</dbReference>
<dbReference type="OrthoDB" id="290415at2"/>
<comment type="caution">
    <text evidence="2">The sequence shown here is derived from an EMBL/GenBank/DDBJ whole genome shotgun (WGS) entry which is preliminary data.</text>
</comment>
<reference evidence="2 3" key="1">
    <citation type="submission" date="2016-04" db="EMBL/GenBank/DDBJ databases">
        <title>Chloroflexus islandicus sp. nov., a thermophilic filamentous anoxygenic phototrophic bacterium from geyser Strokkur (Iceland).</title>
        <authorList>
            <person name="Gaisin V.A."/>
            <person name="Kalashnikov A.M."/>
            <person name="Sukhacheva M.V."/>
            <person name="Grouzdev D.S."/>
            <person name="Ivanov T.M."/>
            <person name="Kuznetsov B."/>
            <person name="Gorlenko V.M."/>
        </authorList>
    </citation>
    <scope>NUCLEOTIDE SEQUENCE [LARGE SCALE GENOMIC DNA]</scope>
    <source>
        <strain evidence="3">isl-2</strain>
    </source>
</reference>
<evidence type="ECO:0000256" key="1">
    <source>
        <dbReference type="SAM" id="MobiDB-lite"/>
    </source>
</evidence>
<dbReference type="EMBL" id="LWQS01000053">
    <property type="protein sequence ID" value="OAN45534.1"/>
    <property type="molecule type" value="Genomic_DNA"/>
</dbReference>
<dbReference type="RefSeq" id="WP_066787405.1">
    <property type="nucleotide sequence ID" value="NZ_LWQS01000053.1"/>
</dbReference>
<accession>A0A178MCE8</accession>
<keyword evidence="3" id="KW-1185">Reference proteome</keyword>
<evidence type="ECO:0000313" key="2">
    <source>
        <dbReference type="EMBL" id="OAN45534.1"/>
    </source>
</evidence>
<evidence type="ECO:0000313" key="3">
    <source>
        <dbReference type="Proteomes" id="UP000078287"/>
    </source>
</evidence>
<name>A0A178MCE8_9CHLR</name>
<feature type="region of interest" description="Disordered" evidence="1">
    <location>
        <begin position="108"/>
        <end position="127"/>
    </location>
</feature>
<gene>
    <name evidence="2" type="ORF">A6A03_14315</name>
</gene>
<organism evidence="2 3">
    <name type="scientific">Chloroflexus islandicus</name>
    <dbReference type="NCBI Taxonomy" id="1707952"/>
    <lineage>
        <taxon>Bacteria</taxon>
        <taxon>Bacillati</taxon>
        <taxon>Chloroflexota</taxon>
        <taxon>Chloroflexia</taxon>
        <taxon>Chloroflexales</taxon>
        <taxon>Chloroflexineae</taxon>
        <taxon>Chloroflexaceae</taxon>
        <taxon>Chloroflexus</taxon>
    </lineage>
</organism>
<sequence>MPTEEHQPDLTGTIQAVLDALQRQARNDRELRRHLRVIGTALLSIAGDDDDMLVKLPSEGESSGSSALHAEDVADGRAYATADANVPVLPPATDDDLKRLAAHFAGELDATDQPVSPLPSTPSDQDEATQLAELSDCFQAKAAYIRQALGSSGQNPLEPSPCTQWIGAKLKQSAQSQRSNWEVFAGSCEVVALIADALSEMVNNAALREYLPEGLLLAAEAQSAVAAVVRRLYKKSDPAQERFFQWLRQRTGIDRVYLPRYMRRDDTADPDQWQERLARVQAWRETLDTEIYRRRHERKLFGKLRYQLGQVAAGAADQWPRALQTINALIDLGVPPSHRMLRQLLWPFRDQLNAASAESRQLGWVAREVSRVSTSPSDAEPLSPADRDEKLVEQVADLLRNTSVVLIGGDERPLVRQTIEEAFDLRELIWCDTRPHQSHLTIEPFIARAEVSVVLLAIRWASHGLGAVREFCERYNKPFVRLPAGYSINQIAYQIWEQASERLRAWPKNT</sequence>
<dbReference type="AlphaFoldDB" id="A0A178MCE8"/>
<proteinExistence type="predicted"/>
<evidence type="ECO:0008006" key="4">
    <source>
        <dbReference type="Google" id="ProtNLM"/>
    </source>
</evidence>